<evidence type="ECO:0000313" key="2">
    <source>
        <dbReference type="EMBL" id="NYG20183.1"/>
    </source>
</evidence>
<dbReference type="Gene3D" id="1.20.120.520">
    <property type="entry name" value="nmb1532 protein domain like"/>
    <property type="match status" value="1"/>
</dbReference>
<dbReference type="AlphaFoldDB" id="A0A852WW52"/>
<proteinExistence type="predicted"/>
<dbReference type="InterPro" id="IPR012312">
    <property type="entry name" value="Hemerythrin-like"/>
</dbReference>
<dbReference type="RefSeq" id="WP_179550337.1">
    <property type="nucleotide sequence ID" value="NZ_JACCFI010000001.1"/>
</dbReference>
<keyword evidence="3" id="KW-1185">Reference proteome</keyword>
<dbReference type="EMBL" id="JACCFI010000001">
    <property type="protein sequence ID" value="NYG20183.1"/>
    <property type="molecule type" value="Genomic_DNA"/>
</dbReference>
<dbReference type="Proteomes" id="UP000549066">
    <property type="component" value="Unassembled WGS sequence"/>
</dbReference>
<reference evidence="2 3" key="1">
    <citation type="submission" date="2020-07" db="EMBL/GenBank/DDBJ databases">
        <title>Sequencing the genomes of 1000 actinobacteria strains.</title>
        <authorList>
            <person name="Klenk H.-P."/>
        </authorList>
    </citation>
    <scope>NUCLEOTIDE SEQUENCE [LARGE SCALE GENOMIC DNA]</scope>
    <source>
        <strain evidence="2 3">DSM 8598</strain>
    </source>
</reference>
<evidence type="ECO:0000313" key="3">
    <source>
        <dbReference type="Proteomes" id="UP000549066"/>
    </source>
</evidence>
<evidence type="ECO:0000259" key="1">
    <source>
        <dbReference type="Pfam" id="PF01814"/>
    </source>
</evidence>
<protein>
    <submittedName>
        <fullName evidence="2">Iron-sulfur cluster repair protein YtfE (RIC family)</fullName>
    </submittedName>
</protein>
<comment type="caution">
    <text evidence="2">The sequence shown here is derived from an EMBL/GenBank/DDBJ whole genome shotgun (WGS) entry which is preliminary data.</text>
</comment>
<name>A0A852WW52_9MICO</name>
<dbReference type="Pfam" id="PF01814">
    <property type="entry name" value="Hemerythrin"/>
    <property type="match status" value="1"/>
</dbReference>
<sequence>MTTRLPSSGAPAVTGAPETSCRSDEIVLIHRMFRRLFGEAPALVRDVVPGDVHRAAFLSKHLHGLTKLLHVHHHAEDDFFWDRMTERAPACGLHVALMRKQHQTVSDQLDEVDARIDAWTASGADAASAERLAAALDEVDRSLAEHLADEEREAFPVLDAVLSTAEWDEIEAHAQHEKPPLPLFLLLGLMMEAVPEADRAAWMERELPAPMRLAYRLFGRRGYERALRRLHPAPKERVAGARR</sequence>
<feature type="domain" description="Hemerythrin-like" evidence="1">
    <location>
        <begin position="24"/>
        <end position="158"/>
    </location>
</feature>
<gene>
    <name evidence="2" type="ORF">BJY17_000930</name>
</gene>
<dbReference type="CDD" id="cd12108">
    <property type="entry name" value="Hr-like"/>
    <property type="match status" value="1"/>
</dbReference>
<accession>A0A852WW52</accession>
<organism evidence="2 3">
    <name type="scientific">Agromyces hippuratus</name>
    <dbReference type="NCBI Taxonomy" id="286438"/>
    <lineage>
        <taxon>Bacteria</taxon>
        <taxon>Bacillati</taxon>
        <taxon>Actinomycetota</taxon>
        <taxon>Actinomycetes</taxon>
        <taxon>Micrococcales</taxon>
        <taxon>Microbacteriaceae</taxon>
        <taxon>Agromyces</taxon>
    </lineage>
</organism>